<accession>A0A2U1NFH4</accession>
<evidence type="ECO:0000313" key="1">
    <source>
        <dbReference type="EMBL" id="PWA72272.1"/>
    </source>
</evidence>
<gene>
    <name evidence="1" type="ORF">CTI12_AA273650</name>
</gene>
<protein>
    <submittedName>
        <fullName evidence="1">Rab3 GTPase-activating protein catalytic subunit</fullName>
    </submittedName>
</protein>
<evidence type="ECO:0000313" key="2">
    <source>
        <dbReference type="Proteomes" id="UP000245207"/>
    </source>
</evidence>
<dbReference type="Proteomes" id="UP000245207">
    <property type="component" value="Unassembled WGS sequence"/>
</dbReference>
<organism evidence="1 2">
    <name type="scientific">Artemisia annua</name>
    <name type="common">Sweet wormwood</name>
    <dbReference type="NCBI Taxonomy" id="35608"/>
    <lineage>
        <taxon>Eukaryota</taxon>
        <taxon>Viridiplantae</taxon>
        <taxon>Streptophyta</taxon>
        <taxon>Embryophyta</taxon>
        <taxon>Tracheophyta</taxon>
        <taxon>Spermatophyta</taxon>
        <taxon>Magnoliopsida</taxon>
        <taxon>eudicotyledons</taxon>
        <taxon>Gunneridae</taxon>
        <taxon>Pentapetalae</taxon>
        <taxon>asterids</taxon>
        <taxon>campanulids</taxon>
        <taxon>Asterales</taxon>
        <taxon>Asteraceae</taxon>
        <taxon>Asteroideae</taxon>
        <taxon>Anthemideae</taxon>
        <taxon>Artemisiinae</taxon>
        <taxon>Artemisia</taxon>
    </lineage>
</organism>
<comment type="caution">
    <text evidence="1">The sequence shown here is derived from an EMBL/GenBank/DDBJ whole genome shotgun (WGS) entry which is preliminary data.</text>
</comment>
<proteinExistence type="predicted"/>
<dbReference type="AlphaFoldDB" id="A0A2U1NFH4"/>
<name>A0A2U1NFH4_ARTAN</name>
<reference evidence="1 2" key="1">
    <citation type="journal article" date="2018" name="Mol. Plant">
        <title>The genome of Artemisia annua provides insight into the evolution of Asteraceae family and artemisinin biosynthesis.</title>
        <authorList>
            <person name="Shen Q."/>
            <person name="Zhang L."/>
            <person name="Liao Z."/>
            <person name="Wang S."/>
            <person name="Yan T."/>
            <person name="Shi P."/>
            <person name="Liu M."/>
            <person name="Fu X."/>
            <person name="Pan Q."/>
            <person name="Wang Y."/>
            <person name="Lv Z."/>
            <person name="Lu X."/>
            <person name="Zhang F."/>
            <person name="Jiang W."/>
            <person name="Ma Y."/>
            <person name="Chen M."/>
            <person name="Hao X."/>
            <person name="Li L."/>
            <person name="Tang Y."/>
            <person name="Lv G."/>
            <person name="Zhou Y."/>
            <person name="Sun X."/>
            <person name="Brodelius P.E."/>
            <person name="Rose J.K.C."/>
            <person name="Tang K."/>
        </authorList>
    </citation>
    <scope>NUCLEOTIDE SEQUENCE [LARGE SCALE GENOMIC DNA]</scope>
    <source>
        <strain evidence="2">cv. Huhao1</strain>
        <tissue evidence="1">Leaf</tissue>
    </source>
</reference>
<dbReference type="OrthoDB" id="5391403at2759"/>
<dbReference type="STRING" id="35608.A0A2U1NFH4"/>
<keyword evidence="2" id="KW-1185">Reference proteome</keyword>
<dbReference type="EMBL" id="PKPP01002926">
    <property type="protein sequence ID" value="PWA72272.1"/>
    <property type="molecule type" value="Genomic_DNA"/>
</dbReference>
<sequence length="141" mass="15551">MKDDSLIQIYELCTVAEACAIFAATKQPLKKGTQMDLRGNLWRELWEIAKPIPVFKQSPLYYKDLSVSYKDYGDFQDVRIGGNLMLSDGVRPESAGHNVTSQVPTIDGYSSVFETVTPTGLASASTDNHARTFIDDLANGL</sequence>